<reference evidence="1 2" key="1">
    <citation type="submission" date="2017-11" db="EMBL/GenBank/DDBJ databases">
        <title>Draft Genome Sequence of Sporolactobacillus inulinus NBRC 111894 Isolated from Koso, a Japanese Sugar-Vegetable Fermented Beverage.</title>
        <authorList>
            <person name="Chiou T.Y."/>
            <person name="Oshima K."/>
            <person name="Suda W."/>
            <person name="Hattori M."/>
            <person name="Takahashi T."/>
        </authorList>
    </citation>
    <scope>NUCLEOTIDE SEQUENCE [LARGE SCALE GENOMIC DNA]</scope>
    <source>
        <strain evidence="1 2">NBRC111894</strain>
    </source>
</reference>
<evidence type="ECO:0000313" key="2">
    <source>
        <dbReference type="Proteomes" id="UP000319716"/>
    </source>
</evidence>
<dbReference type="Gene3D" id="3.40.50.300">
    <property type="entry name" value="P-loop containing nucleotide triphosphate hydrolases"/>
    <property type="match status" value="1"/>
</dbReference>
<dbReference type="SUPFAM" id="SSF52540">
    <property type="entry name" value="P-loop containing nucleoside triphosphate hydrolases"/>
    <property type="match status" value="1"/>
</dbReference>
<dbReference type="CDD" id="cd18785">
    <property type="entry name" value="SF2_C"/>
    <property type="match status" value="1"/>
</dbReference>
<keyword evidence="1" id="KW-0347">Helicase</keyword>
<dbReference type="InterPro" id="IPR027417">
    <property type="entry name" value="P-loop_NTPase"/>
</dbReference>
<protein>
    <submittedName>
        <fullName evidence="1">Superfamily II DNA and RNA helicase</fullName>
    </submittedName>
</protein>
<comment type="caution">
    <text evidence="1">The sequence shown here is derived from an EMBL/GenBank/DDBJ whole genome shotgun (WGS) entry which is preliminary data.</text>
</comment>
<organism evidence="1 2">
    <name type="scientific">Sporolactobacillus inulinus</name>
    <dbReference type="NCBI Taxonomy" id="2078"/>
    <lineage>
        <taxon>Bacteria</taxon>
        <taxon>Bacillati</taxon>
        <taxon>Bacillota</taxon>
        <taxon>Bacilli</taxon>
        <taxon>Bacillales</taxon>
        <taxon>Sporolactobacillaceae</taxon>
        <taxon>Sporolactobacillus</taxon>
    </lineage>
</organism>
<proteinExistence type="predicted"/>
<name>A0A4Y1ZI37_9BACL</name>
<dbReference type="EMBL" id="BEXB01000057">
    <property type="protein sequence ID" value="GAY78689.1"/>
    <property type="molecule type" value="Genomic_DNA"/>
</dbReference>
<keyword evidence="1" id="KW-0547">Nucleotide-binding</keyword>
<dbReference type="RefSeq" id="WP_262393482.1">
    <property type="nucleotide sequence ID" value="NZ_BEXB01000057.1"/>
</dbReference>
<evidence type="ECO:0000313" key="1">
    <source>
        <dbReference type="EMBL" id="GAY78689.1"/>
    </source>
</evidence>
<sequence length="214" mass="25493">MISVGVDIDRLGLMVITGQPKSTSEYIQASSRVGRKYPGVVFTLYNWSRPRDISHYEQFISYHSKFYSYVEATSVTPYSYRCRDKGLRAVIIGLLRQLDSRLYRNSQAKEFTIENRYIDEIKEFIINRCNEIDEIDKENIGEEIDAIFDWWERRIKENPDDLLYQQYKFTPKDKPVLFRSINQDIKNSELIPDSLRDVEAEVDTYYTFWDEEDE</sequence>
<dbReference type="Proteomes" id="UP000319716">
    <property type="component" value="Unassembled WGS sequence"/>
</dbReference>
<gene>
    <name evidence="1" type="ORF">NBRC111894_4243</name>
</gene>
<dbReference type="AlphaFoldDB" id="A0A4Y1ZI37"/>
<keyword evidence="1" id="KW-0067">ATP-binding</keyword>
<dbReference type="GO" id="GO:0004386">
    <property type="term" value="F:helicase activity"/>
    <property type="evidence" value="ECO:0007669"/>
    <property type="project" value="UniProtKB-KW"/>
</dbReference>
<accession>A0A4Y1ZI37</accession>
<keyword evidence="1" id="KW-0378">Hydrolase</keyword>